<comment type="catalytic activity">
    <reaction evidence="4">
        <text>Couples ATP hydrolysis with the unwinding of duplex DNA by translocating in the 3'-5' direction.</text>
        <dbReference type="EC" id="5.6.2.4"/>
    </reaction>
</comment>
<keyword evidence="9" id="KW-1185">Reference proteome</keyword>
<keyword evidence="3" id="KW-0413">Isomerase</keyword>
<dbReference type="Proteomes" id="UP001642360">
    <property type="component" value="Unassembled WGS sequence"/>
</dbReference>
<accession>A0ABC8R8S0</accession>
<gene>
    <name evidence="8" type="ORF">ILEXP_LOCUS8069</name>
</gene>
<evidence type="ECO:0000256" key="6">
    <source>
        <dbReference type="SAM" id="Phobius"/>
    </source>
</evidence>
<reference evidence="8 9" key="1">
    <citation type="submission" date="2024-02" db="EMBL/GenBank/DDBJ databases">
        <authorList>
            <person name="Vignale AGUSTIN F."/>
            <person name="Sosa J E."/>
            <person name="Modenutti C."/>
        </authorList>
    </citation>
    <scope>NUCLEOTIDE SEQUENCE [LARGE SCALE GENOMIC DNA]</scope>
</reference>
<comment type="similarity">
    <text evidence="1">Belongs to the helicase family. RecQ subfamily.</text>
</comment>
<proteinExistence type="inferred from homology"/>
<feature type="domain" description="Helicase ATP-binding" evidence="7">
    <location>
        <begin position="32"/>
        <end position="87"/>
    </location>
</feature>
<evidence type="ECO:0000256" key="1">
    <source>
        <dbReference type="ARBA" id="ARBA00005446"/>
    </source>
</evidence>
<evidence type="ECO:0000256" key="4">
    <source>
        <dbReference type="ARBA" id="ARBA00034617"/>
    </source>
</evidence>
<evidence type="ECO:0000313" key="9">
    <source>
        <dbReference type="Proteomes" id="UP001642360"/>
    </source>
</evidence>
<evidence type="ECO:0000256" key="3">
    <source>
        <dbReference type="ARBA" id="ARBA00023235"/>
    </source>
</evidence>
<dbReference type="PROSITE" id="PS51192">
    <property type="entry name" value="HELICASE_ATP_BIND_1"/>
    <property type="match status" value="1"/>
</dbReference>
<evidence type="ECO:0000256" key="2">
    <source>
        <dbReference type="ARBA" id="ARBA00023125"/>
    </source>
</evidence>
<evidence type="ECO:0000259" key="7">
    <source>
        <dbReference type="PROSITE" id="PS51192"/>
    </source>
</evidence>
<dbReference type="EC" id="5.6.2.4" evidence="5"/>
<dbReference type="InterPro" id="IPR014001">
    <property type="entry name" value="Helicase_ATP-bd"/>
</dbReference>
<evidence type="ECO:0000256" key="5">
    <source>
        <dbReference type="ARBA" id="ARBA00034808"/>
    </source>
</evidence>
<dbReference type="SUPFAM" id="SSF52540">
    <property type="entry name" value="P-loop containing nucleoside triphosphate hydrolases"/>
    <property type="match status" value="1"/>
</dbReference>
<keyword evidence="6" id="KW-0472">Membrane</keyword>
<dbReference type="EMBL" id="CAUOFW020001058">
    <property type="protein sequence ID" value="CAK9140567.1"/>
    <property type="molecule type" value="Genomic_DNA"/>
</dbReference>
<dbReference type="PANTHER" id="PTHR13710:SF105">
    <property type="entry name" value="ATP-DEPENDENT DNA HELICASE Q1"/>
    <property type="match status" value="1"/>
</dbReference>
<organism evidence="8 9">
    <name type="scientific">Ilex paraguariensis</name>
    <name type="common">yerba mate</name>
    <dbReference type="NCBI Taxonomy" id="185542"/>
    <lineage>
        <taxon>Eukaryota</taxon>
        <taxon>Viridiplantae</taxon>
        <taxon>Streptophyta</taxon>
        <taxon>Embryophyta</taxon>
        <taxon>Tracheophyta</taxon>
        <taxon>Spermatophyta</taxon>
        <taxon>Magnoliopsida</taxon>
        <taxon>eudicotyledons</taxon>
        <taxon>Gunneridae</taxon>
        <taxon>Pentapetalae</taxon>
        <taxon>asterids</taxon>
        <taxon>campanulids</taxon>
        <taxon>Aquifoliales</taxon>
        <taxon>Aquifoliaceae</taxon>
        <taxon>Ilex</taxon>
    </lineage>
</organism>
<dbReference type="PANTHER" id="PTHR13710">
    <property type="entry name" value="DNA HELICASE RECQ FAMILY MEMBER"/>
    <property type="match status" value="1"/>
</dbReference>
<evidence type="ECO:0000313" key="8">
    <source>
        <dbReference type="EMBL" id="CAK9140567.1"/>
    </source>
</evidence>
<keyword evidence="6" id="KW-1133">Transmembrane helix</keyword>
<dbReference type="InterPro" id="IPR027417">
    <property type="entry name" value="P-loop_NTPase"/>
</dbReference>
<dbReference type="GO" id="GO:0043138">
    <property type="term" value="F:3'-5' DNA helicase activity"/>
    <property type="evidence" value="ECO:0007669"/>
    <property type="project" value="UniProtKB-EC"/>
</dbReference>
<protein>
    <recommendedName>
        <fullName evidence="5">DNA 3'-5' helicase</fullName>
        <ecNumber evidence="5">5.6.2.4</ecNumber>
    </recommendedName>
</protein>
<comment type="caution">
    <text evidence="8">The sequence shown here is derived from an EMBL/GenBank/DDBJ whole genome shotgun (WGS) entry which is preliminary data.</text>
</comment>
<name>A0ABC8R8S0_9AQUA</name>
<dbReference type="AlphaFoldDB" id="A0ABC8R8S0"/>
<keyword evidence="6" id="KW-0812">Transmembrane</keyword>
<dbReference type="Gene3D" id="3.40.50.300">
    <property type="entry name" value="P-loop containing nucleotide triphosphate hydrolases"/>
    <property type="match status" value="2"/>
</dbReference>
<feature type="transmembrane region" description="Helical" evidence="6">
    <location>
        <begin position="145"/>
        <end position="165"/>
    </location>
</feature>
<dbReference type="GO" id="GO:0003677">
    <property type="term" value="F:DNA binding"/>
    <property type="evidence" value="ECO:0007669"/>
    <property type="project" value="UniProtKB-KW"/>
</dbReference>
<sequence>MELGQTAGLIGQYTCPPGFNRNCFSNPEFPQEAHCCSQWGHDFRPDYKNLGILKTQFPNVPVIALTATATKKVQEDLMEMLHIPKCIKFVSMVNRPNLFYMVREKSSVGKMVIDDIAEFIQTSYPNNESGIVYCFSRKECEQVCMMLIIFSHKITSFFVLILIHLKNFLPTKIYYEN</sequence>
<keyword evidence="2" id="KW-0238">DNA-binding</keyword>